<feature type="region of interest" description="Disordered" evidence="1">
    <location>
        <begin position="1734"/>
        <end position="1763"/>
    </location>
</feature>
<organism evidence="2 3">
    <name type="scientific">Caenorhabditis angaria</name>
    <dbReference type="NCBI Taxonomy" id="860376"/>
    <lineage>
        <taxon>Eukaryota</taxon>
        <taxon>Metazoa</taxon>
        <taxon>Ecdysozoa</taxon>
        <taxon>Nematoda</taxon>
        <taxon>Chromadorea</taxon>
        <taxon>Rhabditida</taxon>
        <taxon>Rhabditina</taxon>
        <taxon>Rhabditomorpha</taxon>
        <taxon>Rhabditoidea</taxon>
        <taxon>Rhabditidae</taxon>
        <taxon>Peloderinae</taxon>
        <taxon>Caenorhabditis</taxon>
    </lineage>
</organism>
<dbReference type="OrthoDB" id="5844208at2759"/>
<dbReference type="Proteomes" id="UP001152747">
    <property type="component" value="Unassembled WGS sequence"/>
</dbReference>
<sequence length="1763" mass="195354">MDSPTQITRSLFPICEIKIKMLAATNEKLSIRIDRGHRPAIQQTTSNQIQINVPLDISINYQPISQEIKHGYTIKLQRMQQQYKITLQHVHEKKPECVIFAANLNKEQEIKTTVKEVNSTVEDMTIAGSNLEVNGVLRGKNLTFESTVGTMHVYAKITCSGSLHFHSQNVVLSTEALLSSDVFKAICRKLQIDGRIFPAEEDRDMLVEMACGLVHIGVDGSVGASNEKDNRTRLKPQKQIVAANLKIQIAGDLANYGKIVAKNNIDMQIHGNLISLSDGSLDSAGRGYNALKKLRKIDGGNGCAPSSSTMHSAIQNQNAGAVANLIENGVDLNDRIRAAKTKKVTLRQSAIAEYKDAREKSNLNSVRERITLINALFVAHDWRRGSITANNIQAIIAMNCEDTAQFNAKTLKLKVGGSSSVEKDSIWSSTWVELEVKGNVIFNGQTKTRSLILHSGGLVSTSNDGILSFEQFVRVSCVRFECDGMWCAGESMVIDAFNNIAFRQGSYIESEKLEIESAGNCEVDGTWQLTSCWLHCQEMFTVQLNAKLFIEESANISSLSLHFNGFCHVTDQLDLILQDSAHFFGSSRLETHIFRLTCKAFCTIGGYVGSSDMIVYVRNELITTSTAKVMVMNDAEVTTGSFRNDSLWQIEKNLKMTTGTIEQSEDGTMFVKYSMNVVIHESCEDEVFGGRLISSDINIKSLKYCAFDGLIRCNEIQIALPYVDESIMMLKGQVDVVAGSLTVNGNLKVSEENLREPVKPGLILACNLTAAAIVAPFASIHISESSVIRLNGIESKNDKEFNILINSGALSTAKESVVLSMAGLKPKPEAIICATTFFHAGQIKFNGHEISIISPVFVHEGRLTNVENKQNHVKSLLIHIGQLLLNNGIIACDHLEIIGDGILENTNRIYAVESMDIKLRNFNNDDGLIESKNSMKLLAVSKEWTRLGGSIKAKKHIDVCANRLNVAIRNIQNLSVDKRLQFSAKTDLLLSSDVIDESKELSVGCAAQQSVAIDCQMQVDRLEVLLGGDQDIASFVIHSNSTIIANTIVVTSKSENVQVLFDGNIQCNRLRFTGNVKNVSIVGAGNLEANHVIMPSSHIAFEMYSVVRIDEIQCKSFDVLGENILRLESCEGEDTTTMIAEDLNIEGTLFLEKKLFVKSREGTVRLSGSILGSTPTSEIACETTKMIVKGQLGNFKFAELFARESISLQNEKIRNVEKFCIECSELSIYNADIESCQNISINCESITSSGFIQGNNTSTLVMHSTNIHSKMDILNMDRVSIFCKRSTTLKGKIENVQQFDVDSKWINMNCELEQILLVKLTAWAIVNNSQICSDVISVTALSVFVNNSALLAKSKCQVVATFILSLTPLSSILSEDTNIYSLCLCTRNDITTTGTNYLWLKFDPQTKIMGATNSEMNSWRTTTNLLQDRWMTTTIDADEILIGLKYISDLQAIKISLNTQNNVYENMCELCARFDNTPISLFNFGEFISVLQTTKTLLQLLQDTSSGAKNHKKKTKSDGSLYESLVQFKHGKYSKESGDSSDTDIGYVSRSSSEDLNSKTSRPRSPVDVCEPTTSDNFQHLTRVEQQVEQLEYDLEHDLKLSHIAYAMKEEEELAEFEQLEDELEMAEDGIIRTDYIVCREKNIYLAKLKEKVRNVSAPRPKLTLPLQRIPSSNDLVMKKLQVKHAISSFDLRSFGSQSSLASSLDFGTVADFGNPLQFSSASSPFQRSKIPLGSFRAPKKPLSSRCATPTMYSSSRSLRKLE</sequence>
<dbReference type="EMBL" id="CANHGI010000005">
    <property type="protein sequence ID" value="CAI5451672.1"/>
    <property type="molecule type" value="Genomic_DNA"/>
</dbReference>
<keyword evidence="3" id="KW-1185">Reference proteome</keyword>
<name>A0A9P1IWY4_9PELO</name>
<protein>
    <submittedName>
        <fullName evidence="2">Uncharacterized protein</fullName>
    </submittedName>
</protein>
<evidence type="ECO:0000313" key="3">
    <source>
        <dbReference type="Proteomes" id="UP001152747"/>
    </source>
</evidence>
<reference evidence="2" key="1">
    <citation type="submission" date="2022-11" db="EMBL/GenBank/DDBJ databases">
        <authorList>
            <person name="Kikuchi T."/>
        </authorList>
    </citation>
    <scope>NUCLEOTIDE SEQUENCE</scope>
    <source>
        <strain evidence="2">PS1010</strain>
    </source>
</reference>
<evidence type="ECO:0000313" key="2">
    <source>
        <dbReference type="EMBL" id="CAI5451672.1"/>
    </source>
</evidence>
<feature type="compositionally biased region" description="Polar residues" evidence="1">
    <location>
        <begin position="1746"/>
        <end position="1757"/>
    </location>
</feature>
<comment type="caution">
    <text evidence="2">The sequence shown here is derived from an EMBL/GenBank/DDBJ whole genome shotgun (WGS) entry which is preliminary data.</text>
</comment>
<feature type="region of interest" description="Disordered" evidence="1">
    <location>
        <begin position="1533"/>
        <end position="1574"/>
    </location>
</feature>
<evidence type="ECO:0000256" key="1">
    <source>
        <dbReference type="SAM" id="MobiDB-lite"/>
    </source>
</evidence>
<proteinExistence type="predicted"/>
<gene>
    <name evidence="2" type="ORF">CAMP_LOCUS14309</name>
</gene>
<accession>A0A9P1IWY4</accession>